<sequence length="161" mass="18691">MKRLILVRHGKSSWENNLEDEKRPLKKRGYRDGELISTTFEEFVEQPLVIWSSPAVRALETAKIFKEKLNLKDENFFIKPSLYTFSSRDLFSQIQRCDPEIDQLMVFGHNPAMTVLVNDLGDKNFPSIPTTGLTVIDFKTNSWKDLKDGKTILNLFPKNLR</sequence>
<evidence type="ECO:0000313" key="2">
    <source>
        <dbReference type="Proteomes" id="UP000003844"/>
    </source>
</evidence>
<dbReference type="EMBL" id="JH594606">
    <property type="protein sequence ID" value="EHQ01265.1"/>
    <property type="molecule type" value="Genomic_DNA"/>
</dbReference>
<dbReference type="Pfam" id="PF00300">
    <property type="entry name" value="His_Phos_1"/>
    <property type="match status" value="1"/>
</dbReference>
<dbReference type="InterPro" id="IPR013078">
    <property type="entry name" value="His_Pase_superF_clade-1"/>
</dbReference>
<organism evidence="1 2">
    <name type="scientific">Gillisia limnaea (strain DSM 15749 / LMG 21470 / R-8282)</name>
    <dbReference type="NCBI Taxonomy" id="865937"/>
    <lineage>
        <taxon>Bacteria</taxon>
        <taxon>Pseudomonadati</taxon>
        <taxon>Bacteroidota</taxon>
        <taxon>Flavobacteriia</taxon>
        <taxon>Flavobacteriales</taxon>
        <taxon>Flavobacteriaceae</taxon>
        <taxon>Gillisia</taxon>
    </lineage>
</organism>
<dbReference type="SUPFAM" id="SSF53254">
    <property type="entry name" value="Phosphoglycerate mutase-like"/>
    <property type="match status" value="1"/>
</dbReference>
<dbReference type="PANTHER" id="PTHR47623">
    <property type="entry name" value="OS09G0287300 PROTEIN"/>
    <property type="match status" value="1"/>
</dbReference>
<dbReference type="InterPro" id="IPR029033">
    <property type="entry name" value="His_PPase_superfam"/>
</dbReference>
<dbReference type="PANTHER" id="PTHR47623:SF1">
    <property type="entry name" value="OS09G0287300 PROTEIN"/>
    <property type="match status" value="1"/>
</dbReference>
<dbReference type="RefSeq" id="WP_006987590.1">
    <property type="nucleotide sequence ID" value="NZ_JH594606.1"/>
</dbReference>
<keyword evidence="2" id="KW-1185">Reference proteome</keyword>
<gene>
    <name evidence="1" type="ORF">Gilli_0553</name>
</gene>
<accession>H2BZS3</accession>
<protein>
    <submittedName>
        <fullName evidence="1">Putative phosphohistidine phosphatase, SixA</fullName>
    </submittedName>
</protein>
<proteinExistence type="predicted"/>
<dbReference type="eggNOG" id="COG2062">
    <property type="taxonomic scope" value="Bacteria"/>
</dbReference>
<dbReference type="CDD" id="cd07040">
    <property type="entry name" value="HP"/>
    <property type="match status" value="1"/>
</dbReference>
<dbReference type="Gene3D" id="3.40.50.1240">
    <property type="entry name" value="Phosphoglycerate mutase-like"/>
    <property type="match status" value="1"/>
</dbReference>
<dbReference type="HOGENOM" id="CLU_084603_2_2_10"/>
<evidence type="ECO:0000313" key="1">
    <source>
        <dbReference type="EMBL" id="EHQ01265.1"/>
    </source>
</evidence>
<name>H2BZS3_GILLR</name>
<dbReference type="SMART" id="SM00855">
    <property type="entry name" value="PGAM"/>
    <property type="match status" value="1"/>
</dbReference>
<dbReference type="STRING" id="865937.Gilli_0553"/>
<dbReference type="AlphaFoldDB" id="H2BZS3"/>
<dbReference type="Proteomes" id="UP000003844">
    <property type="component" value="Unassembled WGS sequence"/>
</dbReference>
<reference evidence="2" key="1">
    <citation type="journal article" date="2012" name="Stand. Genomic Sci.">
        <title>Genome sequence of the Antarctic rhodopsins-containing flavobacterium Gillisia limnaea type strain (R-8282(T)).</title>
        <authorList>
            <person name="Riedel T."/>
            <person name="Held B."/>
            <person name="Nolan M."/>
            <person name="Lucas S."/>
            <person name="Lapidus A."/>
            <person name="Tice H."/>
            <person name="Del Rio T.G."/>
            <person name="Cheng J.F."/>
            <person name="Han C."/>
            <person name="Tapia R."/>
            <person name="Goodwin L.A."/>
            <person name="Pitluck S."/>
            <person name="Liolios K."/>
            <person name="Mavromatis K."/>
            <person name="Pagani I."/>
            <person name="Ivanova N."/>
            <person name="Mikhailova N."/>
            <person name="Pati A."/>
            <person name="Chen A."/>
            <person name="Palaniappan K."/>
            <person name="Land M."/>
            <person name="Rohde M."/>
            <person name="Tindall B.J."/>
            <person name="Detter J.C."/>
            <person name="Goker M."/>
            <person name="Bristow J."/>
            <person name="Eisen J.A."/>
            <person name="Markowitz V."/>
            <person name="Hugenholtz P."/>
            <person name="Kyrpides N.C."/>
            <person name="Klenk H.P."/>
            <person name="Woyke T."/>
        </authorList>
    </citation>
    <scope>NUCLEOTIDE SEQUENCE [LARGE SCALE GENOMIC DNA]</scope>
    <source>
        <strain evidence="2">DSM 15749 / LMG 21470 / R-8282</strain>
    </source>
</reference>
<dbReference type="OrthoDB" id="9810154at2"/>